<proteinExistence type="predicted"/>
<dbReference type="EC" id="2.7.13.3" evidence="2"/>
<dbReference type="InterPro" id="IPR036890">
    <property type="entry name" value="HATPase_C_sf"/>
</dbReference>
<evidence type="ECO:0000256" key="10">
    <source>
        <dbReference type="SAM" id="Phobius"/>
    </source>
</evidence>
<dbReference type="InterPro" id="IPR003594">
    <property type="entry name" value="HATPase_dom"/>
</dbReference>
<dbReference type="PANTHER" id="PTHR24421">
    <property type="entry name" value="NITRATE/NITRITE SENSOR PROTEIN NARX-RELATED"/>
    <property type="match status" value="1"/>
</dbReference>
<dbReference type="InterPro" id="IPR011712">
    <property type="entry name" value="Sig_transdc_His_kin_sub3_dim/P"/>
</dbReference>
<evidence type="ECO:0000259" key="11">
    <source>
        <dbReference type="Pfam" id="PF02518"/>
    </source>
</evidence>
<evidence type="ECO:0000256" key="6">
    <source>
        <dbReference type="ARBA" id="ARBA00022777"/>
    </source>
</evidence>
<keyword evidence="14" id="KW-1185">Reference proteome</keyword>
<keyword evidence="3" id="KW-0597">Phosphoprotein</keyword>
<evidence type="ECO:0000256" key="4">
    <source>
        <dbReference type="ARBA" id="ARBA00022679"/>
    </source>
</evidence>
<keyword evidence="5" id="KW-0547">Nucleotide-binding</keyword>
<gene>
    <name evidence="13" type="ORF">GCM10010140_40220</name>
</gene>
<dbReference type="Pfam" id="PF07730">
    <property type="entry name" value="HisKA_3"/>
    <property type="match status" value="1"/>
</dbReference>
<keyword evidence="10" id="KW-0472">Membrane</keyword>
<feature type="transmembrane region" description="Helical" evidence="10">
    <location>
        <begin position="87"/>
        <end position="106"/>
    </location>
</feature>
<reference evidence="14" key="1">
    <citation type="journal article" date="2019" name="Int. J. Syst. Evol. Microbiol.">
        <title>The Global Catalogue of Microorganisms (GCM) 10K type strain sequencing project: providing services to taxonomists for standard genome sequencing and annotation.</title>
        <authorList>
            <consortium name="The Broad Institute Genomics Platform"/>
            <consortium name="The Broad Institute Genome Sequencing Center for Infectious Disease"/>
            <person name="Wu L."/>
            <person name="Ma J."/>
        </authorList>
    </citation>
    <scope>NUCLEOTIDE SEQUENCE [LARGE SCALE GENOMIC DNA]</scope>
    <source>
        <strain evidence="14">JCM 3115</strain>
    </source>
</reference>
<evidence type="ECO:0000256" key="2">
    <source>
        <dbReference type="ARBA" id="ARBA00012438"/>
    </source>
</evidence>
<evidence type="ECO:0000256" key="1">
    <source>
        <dbReference type="ARBA" id="ARBA00000085"/>
    </source>
</evidence>
<sequence length="462" mass="48771">MALRTLTFMTRSRIRALLCAMVVVMVPIPAVLAPPSALVVACSATLAMAAALSRWPYRGITLAGAAGVVTVVSFAVALVYQGRHQFVGLWLPVEMCALLLLLGRVVRRLPGWQAAVIGASLGVAVTFELPLRLTLRMPNPTVETSVLVCLMSFFPVAVVTGIALYLRSLDDRRVRAVARARRAQRLDVARDLHDFVAHEVTGIVLEAQAAQLADQDPERARALAVRIEEAGLRALASMDHMVSALRDPDERAAAEPPPTRMYGLADLPDLVGRFSATGGIPAELHRPEAPADDRSGDPDDDPDRDPRSDPDGERPENPAGETAGTLPREIESTAYAVVLEALTNVRRHAPSATRVLVSAARTADSALEVSVVDDGGVAGTGVLTVRRGEAGGGRRDRTQALTGKDRPGGGTGLISLAERVEALGGTLTTGRDGKGWRVRAVLPVPNAQTGTTVARSTGPAAP</sequence>
<keyword evidence="8" id="KW-0902">Two-component regulatory system</keyword>
<comment type="catalytic activity">
    <reaction evidence="1">
        <text>ATP + protein L-histidine = ADP + protein N-phospho-L-histidine.</text>
        <dbReference type="EC" id="2.7.13.3"/>
    </reaction>
</comment>
<protein>
    <recommendedName>
        <fullName evidence="2">histidine kinase</fullName>
        <ecNumber evidence="2">2.7.13.3</ecNumber>
    </recommendedName>
</protein>
<evidence type="ECO:0000259" key="12">
    <source>
        <dbReference type="Pfam" id="PF07730"/>
    </source>
</evidence>
<dbReference type="InterPro" id="IPR050482">
    <property type="entry name" value="Sensor_HK_TwoCompSys"/>
</dbReference>
<evidence type="ECO:0000313" key="13">
    <source>
        <dbReference type="EMBL" id="GGQ05822.1"/>
    </source>
</evidence>
<dbReference type="PANTHER" id="PTHR24421:SF10">
    <property type="entry name" value="NITRATE_NITRITE SENSOR PROTEIN NARQ"/>
    <property type="match status" value="1"/>
</dbReference>
<dbReference type="Gene3D" id="1.20.5.1930">
    <property type="match status" value="1"/>
</dbReference>
<evidence type="ECO:0000313" key="14">
    <source>
        <dbReference type="Proteomes" id="UP000611554"/>
    </source>
</evidence>
<dbReference type="EMBL" id="BMQJ01000009">
    <property type="protein sequence ID" value="GGQ05822.1"/>
    <property type="molecule type" value="Genomic_DNA"/>
</dbReference>
<feature type="domain" description="Signal transduction histidine kinase subgroup 3 dimerisation and phosphoacceptor" evidence="12">
    <location>
        <begin position="185"/>
        <end position="249"/>
    </location>
</feature>
<evidence type="ECO:0000256" key="8">
    <source>
        <dbReference type="ARBA" id="ARBA00023012"/>
    </source>
</evidence>
<name>A0ABQ2R2T0_9ACTN</name>
<feature type="transmembrane region" description="Helical" evidence="10">
    <location>
        <begin position="145"/>
        <end position="166"/>
    </location>
</feature>
<feature type="compositionally biased region" description="Basic and acidic residues" evidence="9">
    <location>
        <begin position="283"/>
        <end position="297"/>
    </location>
</feature>
<keyword evidence="4" id="KW-0808">Transferase</keyword>
<comment type="caution">
    <text evidence="13">The sequence shown here is derived from an EMBL/GenBank/DDBJ whole genome shotgun (WGS) entry which is preliminary data.</text>
</comment>
<dbReference type="Proteomes" id="UP000611554">
    <property type="component" value="Unassembled WGS sequence"/>
</dbReference>
<evidence type="ECO:0000256" key="5">
    <source>
        <dbReference type="ARBA" id="ARBA00022741"/>
    </source>
</evidence>
<dbReference type="SUPFAM" id="SSF55874">
    <property type="entry name" value="ATPase domain of HSP90 chaperone/DNA topoisomerase II/histidine kinase"/>
    <property type="match status" value="1"/>
</dbReference>
<dbReference type="CDD" id="cd16917">
    <property type="entry name" value="HATPase_UhpB-NarQ-NarX-like"/>
    <property type="match status" value="1"/>
</dbReference>
<feature type="transmembrane region" description="Helical" evidence="10">
    <location>
        <begin position="59"/>
        <end position="80"/>
    </location>
</feature>
<feature type="domain" description="Histidine kinase/HSP90-like ATPase" evidence="11">
    <location>
        <begin position="333"/>
        <end position="445"/>
    </location>
</feature>
<accession>A0ABQ2R2T0</accession>
<keyword evidence="10" id="KW-1133">Transmembrane helix</keyword>
<feature type="compositionally biased region" description="Basic and acidic residues" evidence="9">
    <location>
        <begin position="304"/>
        <end position="316"/>
    </location>
</feature>
<keyword evidence="10" id="KW-0812">Transmembrane</keyword>
<evidence type="ECO:0000256" key="3">
    <source>
        <dbReference type="ARBA" id="ARBA00022553"/>
    </source>
</evidence>
<dbReference type="Gene3D" id="3.30.565.10">
    <property type="entry name" value="Histidine kinase-like ATPase, C-terminal domain"/>
    <property type="match status" value="1"/>
</dbReference>
<feature type="transmembrane region" description="Helical" evidence="10">
    <location>
        <begin position="112"/>
        <end position="133"/>
    </location>
</feature>
<evidence type="ECO:0000256" key="7">
    <source>
        <dbReference type="ARBA" id="ARBA00022840"/>
    </source>
</evidence>
<feature type="region of interest" description="Disordered" evidence="9">
    <location>
        <begin position="275"/>
        <end position="329"/>
    </location>
</feature>
<keyword evidence="6" id="KW-0418">Kinase</keyword>
<dbReference type="Pfam" id="PF02518">
    <property type="entry name" value="HATPase_c"/>
    <property type="match status" value="1"/>
</dbReference>
<evidence type="ECO:0000256" key="9">
    <source>
        <dbReference type="SAM" id="MobiDB-lite"/>
    </source>
</evidence>
<organism evidence="13 14">
    <name type="scientific">Streptosporangium pseudovulgare</name>
    <dbReference type="NCBI Taxonomy" id="35765"/>
    <lineage>
        <taxon>Bacteria</taxon>
        <taxon>Bacillati</taxon>
        <taxon>Actinomycetota</taxon>
        <taxon>Actinomycetes</taxon>
        <taxon>Streptosporangiales</taxon>
        <taxon>Streptosporangiaceae</taxon>
        <taxon>Streptosporangium</taxon>
    </lineage>
</organism>
<keyword evidence="7" id="KW-0067">ATP-binding</keyword>